<keyword evidence="1" id="KW-1277">Toxin-antitoxin system</keyword>
<dbReference type="Pfam" id="PF07362">
    <property type="entry name" value="CcdA"/>
    <property type="match status" value="1"/>
</dbReference>
<protein>
    <recommendedName>
        <fullName evidence="5">Post-segregation antitoxin CcdA</fullName>
    </recommendedName>
</protein>
<gene>
    <name evidence="3" type="ORF">Amme_457_002</name>
</gene>
<evidence type="ECO:0000313" key="4">
    <source>
        <dbReference type="Proteomes" id="UP000019760"/>
    </source>
</evidence>
<proteinExistence type="predicted"/>
<comment type="caution">
    <text evidence="3">The sequence shown here is derived from an EMBL/GenBank/DDBJ whole genome shotgun (WGS) entry which is preliminary data.</text>
</comment>
<accession>A0A023D9J1</accession>
<sequence length="94" mass="10489">MRISYAHNVPIKGSRPMPPSIDTRRATNVTLPVHLLTEARALGLNISQACEQGLATALAARRRENWLSENSDAIQSWNEHVETHGLPLAEYRAF</sequence>
<organism evidence="3 4">
    <name type="scientific">Acidomonas methanolica NBRC 104435</name>
    <dbReference type="NCBI Taxonomy" id="1231351"/>
    <lineage>
        <taxon>Bacteria</taxon>
        <taxon>Pseudomonadati</taxon>
        <taxon>Pseudomonadota</taxon>
        <taxon>Alphaproteobacteria</taxon>
        <taxon>Acetobacterales</taxon>
        <taxon>Acetobacteraceae</taxon>
        <taxon>Acidomonas</taxon>
    </lineage>
</organism>
<evidence type="ECO:0008006" key="5">
    <source>
        <dbReference type="Google" id="ProtNLM"/>
    </source>
</evidence>
<reference evidence="3 4" key="2">
    <citation type="journal article" date="2014" name="FEMS Microbiol. Lett.">
        <title>Draft genomic DNA sequence of the facultatively methylotrophic bacterium Acidomonas methanolica type strain MB58.</title>
        <authorList>
            <person name="Higashiura N."/>
            <person name="Hadano H."/>
            <person name="Hirakawa H."/>
            <person name="Matsutani M."/>
            <person name="Takabe S."/>
            <person name="Matsushita K."/>
            <person name="Azuma Y."/>
        </authorList>
    </citation>
    <scope>NUCLEOTIDE SEQUENCE [LARGE SCALE GENOMIC DNA]</scope>
    <source>
        <strain evidence="3 4">MB58</strain>
    </source>
</reference>
<dbReference type="Proteomes" id="UP000019760">
    <property type="component" value="Unassembled WGS sequence"/>
</dbReference>
<evidence type="ECO:0000313" key="3">
    <source>
        <dbReference type="EMBL" id="GAJ30799.1"/>
    </source>
</evidence>
<evidence type="ECO:0000256" key="2">
    <source>
        <dbReference type="SAM" id="MobiDB-lite"/>
    </source>
</evidence>
<dbReference type="EMBL" id="BAND01000382">
    <property type="protein sequence ID" value="GAJ30799.1"/>
    <property type="molecule type" value="Genomic_DNA"/>
</dbReference>
<feature type="region of interest" description="Disordered" evidence="2">
    <location>
        <begin position="1"/>
        <end position="24"/>
    </location>
</feature>
<name>A0A023D9J1_ACIMT</name>
<dbReference type="InterPro" id="IPR009956">
    <property type="entry name" value="Post-segregation_anti-tox_CcdA"/>
</dbReference>
<reference evidence="4" key="1">
    <citation type="journal article" date="2014" name="FEMS Microbiol. Lett.">
        <title>Draft Genomic DNA Sequence of the Facultatively Methylotrophic Bacterium Acidomonas methanolica type strain MB58.</title>
        <authorList>
            <person name="Higashiura N."/>
            <person name="Hadano H."/>
            <person name="Hirakawa H."/>
            <person name="Matsutani M."/>
            <person name="Takabe S."/>
            <person name="Matsushita K."/>
            <person name="Azuma Y."/>
        </authorList>
    </citation>
    <scope>NUCLEOTIDE SEQUENCE [LARGE SCALE GENOMIC DNA]</scope>
    <source>
        <strain evidence="4">MB58</strain>
    </source>
</reference>
<keyword evidence="4" id="KW-1185">Reference proteome</keyword>
<evidence type="ECO:0000256" key="1">
    <source>
        <dbReference type="ARBA" id="ARBA00022649"/>
    </source>
</evidence>
<dbReference type="AlphaFoldDB" id="A0A023D9J1"/>